<feature type="compositionally biased region" description="Low complexity" evidence="1">
    <location>
        <begin position="29"/>
        <end position="44"/>
    </location>
</feature>
<organism evidence="2 3">
    <name type="scientific">Ganoderma sinense ZZ0214-1</name>
    <dbReference type="NCBI Taxonomy" id="1077348"/>
    <lineage>
        <taxon>Eukaryota</taxon>
        <taxon>Fungi</taxon>
        <taxon>Dikarya</taxon>
        <taxon>Basidiomycota</taxon>
        <taxon>Agaricomycotina</taxon>
        <taxon>Agaricomycetes</taxon>
        <taxon>Polyporales</taxon>
        <taxon>Polyporaceae</taxon>
        <taxon>Ganoderma</taxon>
    </lineage>
</organism>
<proteinExistence type="predicted"/>
<protein>
    <submittedName>
        <fullName evidence="2">Uncharacterized protein</fullName>
    </submittedName>
</protein>
<evidence type="ECO:0000256" key="1">
    <source>
        <dbReference type="SAM" id="MobiDB-lite"/>
    </source>
</evidence>
<feature type="compositionally biased region" description="Low complexity" evidence="1">
    <location>
        <begin position="238"/>
        <end position="251"/>
    </location>
</feature>
<dbReference type="STRING" id="1077348.A0A2G8RQB4"/>
<dbReference type="Proteomes" id="UP000230002">
    <property type="component" value="Unassembled WGS sequence"/>
</dbReference>
<comment type="caution">
    <text evidence="2">The sequence shown here is derived from an EMBL/GenBank/DDBJ whole genome shotgun (WGS) entry which is preliminary data.</text>
</comment>
<feature type="compositionally biased region" description="Gly residues" evidence="1">
    <location>
        <begin position="200"/>
        <end position="218"/>
    </location>
</feature>
<dbReference type="OrthoDB" id="2402960at2759"/>
<dbReference type="AlphaFoldDB" id="A0A2G8RQB4"/>
<evidence type="ECO:0000313" key="2">
    <source>
        <dbReference type="EMBL" id="PIL23696.1"/>
    </source>
</evidence>
<evidence type="ECO:0000313" key="3">
    <source>
        <dbReference type="Proteomes" id="UP000230002"/>
    </source>
</evidence>
<feature type="compositionally biased region" description="Basic and acidic residues" evidence="1">
    <location>
        <begin position="79"/>
        <end position="182"/>
    </location>
</feature>
<reference evidence="2 3" key="1">
    <citation type="journal article" date="2015" name="Sci. Rep.">
        <title>Chromosome-level genome map provides insights into diverse defense mechanisms in the medicinal fungus Ganoderma sinense.</title>
        <authorList>
            <person name="Zhu Y."/>
            <person name="Xu J."/>
            <person name="Sun C."/>
            <person name="Zhou S."/>
            <person name="Xu H."/>
            <person name="Nelson D.R."/>
            <person name="Qian J."/>
            <person name="Song J."/>
            <person name="Luo H."/>
            <person name="Xiang L."/>
            <person name="Li Y."/>
            <person name="Xu Z."/>
            <person name="Ji A."/>
            <person name="Wang L."/>
            <person name="Lu S."/>
            <person name="Hayward A."/>
            <person name="Sun W."/>
            <person name="Li X."/>
            <person name="Schwartz D.C."/>
            <person name="Wang Y."/>
            <person name="Chen S."/>
        </authorList>
    </citation>
    <scope>NUCLEOTIDE SEQUENCE [LARGE SCALE GENOMIC DNA]</scope>
    <source>
        <strain evidence="2 3">ZZ0214-1</strain>
    </source>
</reference>
<sequence>MSDPTPPDQAALNSLGLDLEALKIKDGPDSAPSAPEDVPPADADASQEADETKDEGEAKEEAAGKKEPKEKKKPYVNPDRVKTGGAQREKPSEEELAERMARIREQNEKIKQRRLDVQADEDEYKKKQEADRAKLAKQKKVQESVDKAREQNARRKMDKIQGREWDSGKPTREWNKPRSERTGEDEEQRPQPSINIRGAVRGGSRGRGGGGRGRGRGGAVTWPTSDKNEKEAVPIGTAEPSAPAAPVAASS</sequence>
<name>A0A2G8RQB4_9APHY</name>
<gene>
    <name evidence="2" type="ORF">GSI_13445</name>
</gene>
<accession>A0A2G8RQB4</accession>
<dbReference type="EMBL" id="AYKW01000067">
    <property type="protein sequence ID" value="PIL23696.1"/>
    <property type="molecule type" value="Genomic_DNA"/>
</dbReference>
<feature type="compositionally biased region" description="Basic and acidic residues" evidence="1">
    <location>
        <begin position="55"/>
        <end position="70"/>
    </location>
</feature>
<feature type="region of interest" description="Disordered" evidence="1">
    <location>
        <begin position="20"/>
        <end position="251"/>
    </location>
</feature>
<feature type="compositionally biased region" description="Acidic residues" evidence="1">
    <location>
        <begin position="45"/>
        <end position="54"/>
    </location>
</feature>
<keyword evidence="3" id="KW-1185">Reference proteome</keyword>